<evidence type="ECO:0000259" key="1">
    <source>
        <dbReference type="PROSITE" id="PS51747"/>
    </source>
</evidence>
<organism evidence="2">
    <name type="scientific">Arsenophonus endosymbiont of Trialeurodes vaporariorum</name>
    <dbReference type="NCBI Taxonomy" id="235567"/>
    <lineage>
        <taxon>Bacteria</taxon>
        <taxon>Pseudomonadati</taxon>
        <taxon>Pseudomonadota</taxon>
        <taxon>Gammaproteobacteria</taxon>
        <taxon>Enterobacterales</taxon>
        <taxon>Morganellaceae</taxon>
        <taxon>Arsenophonus</taxon>
    </lineage>
</organism>
<accession>A0A3B0LWC0</accession>
<dbReference type="PANTHER" id="PTHR11079:SF161">
    <property type="entry name" value="CMP_DCMP-TYPE DEAMINASE DOMAIN-CONTAINING PROTEIN"/>
    <property type="match status" value="1"/>
</dbReference>
<dbReference type="GO" id="GO:0047974">
    <property type="term" value="F:guanosine deaminase activity"/>
    <property type="evidence" value="ECO:0007669"/>
    <property type="project" value="TreeGrafter"/>
</dbReference>
<proteinExistence type="predicted"/>
<dbReference type="InterPro" id="IPR016193">
    <property type="entry name" value="Cytidine_deaminase-like"/>
</dbReference>
<dbReference type="InterPro" id="IPR002125">
    <property type="entry name" value="CMP_dCMP_dom"/>
</dbReference>
<reference evidence="2" key="1">
    <citation type="submission" date="2018-04" db="EMBL/GenBank/DDBJ databases">
        <authorList>
            <person name="Go L.Y."/>
            <person name="Mitchell J.A."/>
        </authorList>
    </citation>
    <scope>NUCLEOTIDE SEQUENCE</scope>
    <source>
        <strain evidence="2">ARTV</strain>
    </source>
</reference>
<dbReference type="GO" id="GO:0046872">
    <property type="term" value="F:metal ion binding"/>
    <property type="evidence" value="ECO:0007669"/>
    <property type="project" value="UniProtKB-KW"/>
</dbReference>
<sequence>MSDQQFLEKAINLAKENIIAGGRPFGAVIVKDNTIIACGVNQIVQQGDPTAHAELQALRAASKALGKVDLADCTVYASGQPYPMCLAAIKMVGIKRVFYAYSNQDAAPFGLAT</sequence>
<dbReference type="EMBL" id="UFQR01000003">
    <property type="protein sequence ID" value="SSW95151.1"/>
    <property type="molecule type" value="Genomic_DNA"/>
</dbReference>
<dbReference type="PANTHER" id="PTHR11079">
    <property type="entry name" value="CYTOSINE DEAMINASE FAMILY MEMBER"/>
    <property type="match status" value="1"/>
</dbReference>
<dbReference type="GO" id="GO:0002100">
    <property type="term" value="P:tRNA wobble adenosine to inosine editing"/>
    <property type="evidence" value="ECO:0007669"/>
    <property type="project" value="InterPro"/>
</dbReference>
<dbReference type="EC" id="3.5.4.3" evidence="2"/>
<dbReference type="GO" id="GO:0006152">
    <property type="term" value="P:purine nucleoside catabolic process"/>
    <property type="evidence" value="ECO:0007669"/>
    <property type="project" value="TreeGrafter"/>
</dbReference>
<name>A0A3B0LWC0_9GAMM</name>
<dbReference type="PROSITE" id="PS51747">
    <property type="entry name" value="CYT_DCMP_DEAMINASES_2"/>
    <property type="match status" value="1"/>
</dbReference>
<evidence type="ECO:0000313" key="2">
    <source>
        <dbReference type="EMBL" id="SSW95151.1"/>
    </source>
</evidence>
<dbReference type="GO" id="GO:0052717">
    <property type="term" value="F:tRNA-specific adenosine-34 deaminase activity"/>
    <property type="evidence" value="ECO:0007669"/>
    <property type="project" value="UniProtKB-EC"/>
</dbReference>
<gene>
    <name evidence="2" type="primary">guaD</name>
    <name evidence="2" type="ORF">ARTV_0892</name>
</gene>
<dbReference type="SUPFAM" id="SSF53927">
    <property type="entry name" value="Cytidine deaminase-like"/>
    <property type="match status" value="1"/>
</dbReference>
<dbReference type="Pfam" id="PF00383">
    <property type="entry name" value="dCMP_cyt_deam_1"/>
    <property type="match status" value="1"/>
</dbReference>
<dbReference type="CDD" id="cd01285">
    <property type="entry name" value="nucleoside_deaminase"/>
    <property type="match status" value="1"/>
</dbReference>
<feature type="domain" description="CMP/dCMP-type deaminase" evidence="1">
    <location>
        <begin position="1"/>
        <end position="113"/>
    </location>
</feature>
<protein>
    <submittedName>
        <fullName evidence="2">Guanine deaminase</fullName>
        <ecNumber evidence="2">3.5.4.3</ecNumber>
    </submittedName>
</protein>
<dbReference type="AlphaFoldDB" id="A0A3B0LWC0"/>
<dbReference type="Gene3D" id="3.40.140.10">
    <property type="entry name" value="Cytidine Deaminase, domain 2"/>
    <property type="match status" value="1"/>
</dbReference>
<keyword evidence="2" id="KW-0378">Hydrolase</keyword>